<dbReference type="SUPFAM" id="SSF51735">
    <property type="entry name" value="NAD(P)-binding Rossmann-fold domains"/>
    <property type="match status" value="1"/>
</dbReference>
<evidence type="ECO:0000256" key="3">
    <source>
        <dbReference type="RuleBase" id="RU000363"/>
    </source>
</evidence>
<dbReference type="EMBL" id="JBHSTI010000009">
    <property type="protein sequence ID" value="MFC6239277.1"/>
    <property type="molecule type" value="Genomic_DNA"/>
</dbReference>
<dbReference type="PRINTS" id="PR00080">
    <property type="entry name" value="SDRFAMILY"/>
</dbReference>
<comment type="caution">
    <text evidence="4">The sequence shown here is derived from an EMBL/GenBank/DDBJ whole genome shotgun (WGS) entry which is preliminary data.</text>
</comment>
<name>A0ABW1T4N0_9ACTN</name>
<evidence type="ECO:0000313" key="5">
    <source>
        <dbReference type="Proteomes" id="UP001596138"/>
    </source>
</evidence>
<gene>
    <name evidence="4" type="ORF">ACFQGU_15465</name>
</gene>
<keyword evidence="2" id="KW-0560">Oxidoreductase</keyword>
<evidence type="ECO:0000313" key="4">
    <source>
        <dbReference type="EMBL" id="MFC6239277.1"/>
    </source>
</evidence>
<dbReference type="PROSITE" id="PS00061">
    <property type="entry name" value="ADH_SHORT"/>
    <property type="match status" value="1"/>
</dbReference>
<dbReference type="RefSeq" id="WP_386768423.1">
    <property type="nucleotide sequence ID" value="NZ_JBHSTI010000009.1"/>
</dbReference>
<evidence type="ECO:0000256" key="2">
    <source>
        <dbReference type="ARBA" id="ARBA00023002"/>
    </source>
</evidence>
<dbReference type="Proteomes" id="UP001596138">
    <property type="component" value="Unassembled WGS sequence"/>
</dbReference>
<proteinExistence type="inferred from homology"/>
<protein>
    <submittedName>
        <fullName evidence="4">SDR family NAD(P)-dependent oxidoreductase</fullName>
    </submittedName>
</protein>
<dbReference type="Pfam" id="PF00106">
    <property type="entry name" value="adh_short"/>
    <property type="match status" value="1"/>
</dbReference>
<keyword evidence="5" id="KW-1185">Reference proteome</keyword>
<organism evidence="4 5">
    <name type="scientific">Longivirga aurantiaca</name>
    <dbReference type="NCBI Taxonomy" id="1837743"/>
    <lineage>
        <taxon>Bacteria</taxon>
        <taxon>Bacillati</taxon>
        <taxon>Actinomycetota</taxon>
        <taxon>Actinomycetes</taxon>
        <taxon>Sporichthyales</taxon>
        <taxon>Sporichthyaceae</taxon>
        <taxon>Longivirga</taxon>
    </lineage>
</organism>
<dbReference type="InterPro" id="IPR002347">
    <property type="entry name" value="SDR_fam"/>
</dbReference>
<dbReference type="PANTHER" id="PTHR45024">
    <property type="entry name" value="DEHYDROGENASES, SHORT CHAIN"/>
    <property type="match status" value="1"/>
</dbReference>
<reference evidence="5" key="1">
    <citation type="journal article" date="2019" name="Int. J. Syst. Evol. Microbiol.">
        <title>The Global Catalogue of Microorganisms (GCM) 10K type strain sequencing project: providing services to taxonomists for standard genome sequencing and annotation.</title>
        <authorList>
            <consortium name="The Broad Institute Genomics Platform"/>
            <consortium name="The Broad Institute Genome Sequencing Center for Infectious Disease"/>
            <person name="Wu L."/>
            <person name="Ma J."/>
        </authorList>
    </citation>
    <scope>NUCLEOTIDE SEQUENCE [LARGE SCALE GENOMIC DNA]</scope>
    <source>
        <strain evidence="5">CGMCC 4.7317</strain>
    </source>
</reference>
<dbReference type="PANTHER" id="PTHR45024:SF2">
    <property type="entry name" value="SCP2 DOMAIN-CONTAINING PROTEIN"/>
    <property type="match status" value="1"/>
</dbReference>
<accession>A0ABW1T4N0</accession>
<dbReference type="InterPro" id="IPR020904">
    <property type="entry name" value="Sc_DH/Rdtase_CS"/>
</dbReference>
<dbReference type="InterPro" id="IPR051687">
    <property type="entry name" value="Peroxisomal_Beta-Oxidation"/>
</dbReference>
<sequence length="310" mass="32839">MGELRLDGHVAVVTGAGRGLGREHALLLAARGARVLVNDPGVELDGSGGDLAPAQEVVDLIVSRGGEAIANFDPVGTVEAGESIIGQALDTWGQIDILVNNAGIFTDRYTFLDTTQESFERVLMVHLYGTINCTRAAWPHMQARGYGKIVNTTSAVGFVGSTGRLEYGVAKAGIHGFTRTLSLDSLDHGIYINEISPGAGTRPVSASSKFFTDELLAKFSPHLVSPTVLWLSHPETKVNGETFTAIAGTTAQVVIGEAYGFGSDDPSPEDIRDNVEQLFLADSVYDAGLVRHTEADGQGQALIARFGNRT</sequence>
<dbReference type="PRINTS" id="PR00081">
    <property type="entry name" value="GDHRDH"/>
</dbReference>
<dbReference type="InterPro" id="IPR036291">
    <property type="entry name" value="NAD(P)-bd_dom_sf"/>
</dbReference>
<evidence type="ECO:0000256" key="1">
    <source>
        <dbReference type="ARBA" id="ARBA00006484"/>
    </source>
</evidence>
<comment type="similarity">
    <text evidence="1 3">Belongs to the short-chain dehydrogenases/reductases (SDR) family.</text>
</comment>
<dbReference type="Gene3D" id="3.40.50.720">
    <property type="entry name" value="NAD(P)-binding Rossmann-like Domain"/>
    <property type="match status" value="1"/>
</dbReference>